<dbReference type="PANTHER" id="PTHR34612">
    <property type="entry name" value="GH131_N DOMAIN-CONTAINING PROTEIN"/>
    <property type="match status" value="1"/>
</dbReference>
<evidence type="ECO:0000313" key="4">
    <source>
        <dbReference type="Proteomes" id="UP000566819"/>
    </source>
</evidence>
<sequence length="281" mass="29130">MRRTELIPQTTAAINKGTVYYHFSMQRTATNAPSKFREHQIAFFESHFTDMKAGWISGESGTGDSALRWDVSSTTMWNTTWEAGVWHNIAYEINFDASSVAFYHSTGADDLTLAHEAVTVSASSNGADWHLGVLELPRDGYTDGIEDIYFSGVYVESGELITSVSGPGGSSNSTSSDTVSVVASTAAASSSAIAAVSTSALVSTTSTSSVIATSIAAVLSSVASVAVNIESSTTFVTLVSSSSSTTPSSIVSSTSSTTSTVAPSATEATLPDDGGDDNDCE</sequence>
<proteinExistence type="predicted"/>
<evidence type="ECO:0000256" key="1">
    <source>
        <dbReference type="SAM" id="MobiDB-lite"/>
    </source>
</evidence>
<comment type="caution">
    <text evidence="3">The sequence shown here is derived from an EMBL/GenBank/DDBJ whole genome shotgun (WGS) entry which is preliminary data.</text>
</comment>
<organism evidence="3 4">
    <name type="scientific">Cudoniella acicularis</name>
    <dbReference type="NCBI Taxonomy" id="354080"/>
    <lineage>
        <taxon>Eukaryota</taxon>
        <taxon>Fungi</taxon>
        <taxon>Dikarya</taxon>
        <taxon>Ascomycota</taxon>
        <taxon>Pezizomycotina</taxon>
        <taxon>Leotiomycetes</taxon>
        <taxon>Helotiales</taxon>
        <taxon>Tricladiaceae</taxon>
        <taxon>Cudoniella</taxon>
    </lineage>
</organism>
<gene>
    <name evidence="3" type="ORF">G7Y89_g2215</name>
</gene>
<keyword evidence="4" id="KW-1185">Reference proteome</keyword>
<evidence type="ECO:0000313" key="3">
    <source>
        <dbReference type="EMBL" id="KAF4635886.1"/>
    </source>
</evidence>
<dbReference type="Proteomes" id="UP000566819">
    <property type="component" value="Unassembled WGS sequence"/>
</dbReference>
<dbReference type="AlphaFoldDB" id="A0A8H4RVI7"/>
<accession>A0A8H4RVI7</accession>
<dbReference type="Pfam" id="PF18271">
    <property type="entry name" value="GH131_N"/>
    <property type="match status" value="1"/>
</dbReference>
<protein>
    <recommendedName>
        <fullName evidence="2">Glycoside hydrolase 131 catalytic N-terminal domain-containing protein</fullName>
    </recommendedName>
</protein>
<dbReference type="Gene3D" id="2.60.120.1160">
    <property type="match status" value="1"/>
</dbReference>
<reference evidence="3 4" key="1">
    <citation type="submission" date="2020-03" db="EMBL/GenBank/DDBJ databases">
        <title>Draft Genome Sequence of Cudoniella acicularis.</title>
        <authorList>
            <person name="Buettner E."/>
            <person name="Kellner H."/>
        </authorList>
    </citation>
    <scope>NUCLEOTIDE SEQUENCE [LARGE SCALE GENOMIC DNA]</scope>
    <source>
        <strain evidence="3 4">DSM 108380</strain>
    </source>
</reference>
<dbReference type="EMBL" id="JAAMPI010000094">
    <property type="protein sequence ID" value="KAF4635886.1"/>
    <property type="molecule type" value="Genomic_DNA"/>
</dbReference>
<feature type="domain" description="Glycoside hydrolase 131 catalytic N-terminal" evidence="2">
    <location>
        <begin position="1"/>
        <end position="158"/>
    </location>
</feature>
<feature type="compositionally biased region" description="Low complexity" evidence="1">
    <location>
        <begin position="240"/>
        <end position="266"/>
    </location>
</feature>
<dbReference type="OrthoDB" id="120072at2759"/>
<evidence type="ECO:0000259" key="2">
    <source>
        <dbReference type="Pfam" id="PF18271"/>
    </source>
</evidence>
<name>A0A8H4RVI7_9HELO</name>
<dbReference type="PANTHER" id="PTHR34612:SF6">
    <property type="entry name" value="GLYCOSIDE HYDROLASE 131 CATALYTIC N-TERMINAL DOMAIN-CONTAINING PROTEIN"/>
    <property type="match status" value="1"/>
</dbReference>
<feature type="region of interest" description="Disordered" evidence="1">
    <location>
        <begin position="240"/>
        <end position="281"/>
    </location>
</feature>
<dbReference type="InterPro" id="IPR041524">
    <property type="entry name" value="GH131_N"/>
</dbReference>